<sequence>MLLQRGARGRSGALAAAWPRLRQPGDPESGHRLPPRSHGPDTRRWLLAQRAYVPGSGPRPEWVGGGGRRTHADDVLALTTPPLSRGPPTARSPRYATHS</sequence>
<gene>
    <name evidence="1" type="ORF">HPB49_022426</name>
</gene>
<evidence type="ECO:0000313" key="1">
    <source>
        <dbReference type="EMBL" id="KAH7981215.1"/>
    </source>
</evidence>
<proteinExistence type="predicted"/>
<organism evidence="1 2">
    <name type="scientific">Dermacentor silvarum</name>
    <name type="common">Tick</name>
    <dbReference type="NCBI Taxonomy" id="543639"/>
    <lineage>
        <taxon>Eukaryota</taxon>
        <taxon>Metazoa</taxon>
        <taxon>Ecdysozoa</taxon>
        <taxon>Arthropoda</taxon>
        <taxon>Chelicerata</taxon>
        <taxon>Arachnida</taxon>
        <taxon>Acari</taxon>
        <taxon>Parasitiformes</taxon>
        <taxon>Ixodida</taxon>
        <taxon>Ixodoidea</taxon>
        <taxon>Ixodidae</taxon>
        <taxon>Rhipicephalinae</taxon>
        <taxon>Dermacentor</taxon>
    </lineage>
</organism>
<keyword evidence="2" id="KW-1185">Reference proteome</keyword>
<dbReference type="Proteomes" id="UP000821865">
    <property type="component" value="Chromosome 1"/>
</dbReference>
<accession>A0ACB8E3X6</accession>
<dbReference type="EMBL" id="CM023470">
    <property type="protein sequence ID" value="KAH7981215.1"/>
    <property type="molecule type" value="Genomic_DNA"/>
</dbReference>
<protein>
    <submittedName>
        <fullName evidence="1">Uncharacterized protein</fullName>
    </submittedName>
</protein>
<reference evidence="1" key="1">
    <citation type="submission" date="2020-05" db="EMBL/GenBank/DDBJ databases">
        <title>Large-scale comparative analyses of tick genomes elucidate their genetic diversity and vector capacities.</title>
        <authorList>
            <person name="Jia N."/>
            <person name="Wang J."/>
            <person name="Shi W."/>
            <person name="Du L."/>
            <person name="Sun Y."/>
            <person name="Zhan W."/>
            <person name="Jiang J."/>
            <person name="Wang Q."/>
            <person name="Zhang B."/>
            <person name="Ji P."/>
            <person name="Sakyi L.B."/>
            <person name="Cui X."/>
            <person name="Yuan T."/>
            <person name="Jiang B."/>
            <person name="Yang W."/>
            <person name="Lam T.T.-Y."/>
            <person name="Chang Q."/>
            <person name="Ding S."/>
            <person name="Wang X."/>
            <person name="Zhu J."/>
            <person name="Ruan X."/>
            <person name="Zhao L."/>
            <person name="Wei J."/>
            <person name="Que T."/>
            <person name="Du C."/>
            <person name="Cheng J."/>
            <person name="Dai P."/>
            <person name="Han X."/>
            <person name="Huang E."/>
            <person name="Gao Y."/>
            <person name="Liu J."/>
            <person name="Shao H."/>
            <person name="Ye R."/>
            <person name="Li L."/>
            <person name="Wei W."/>
            <person name="Wang X."/>
            <person name="Wang C."/>
            <person name="Yang T."/>
            <person name="Huo Q."/>
            <person name="Li W."/>
            <person name="Guo W."/>
            <person name="Chen H."/>
            <person name="Zhou L."/>
            <person name="Ni X."/>
            <person name="Tian J."/>
            <person name="Zhou Y."/>
            <person name="Sheng Y."/>
            <person name="Liu T."/>
            <person name="Pan Y."/>
            <person name="Xia L."/>
            <person name="Li J."/>
            <person name="Zhao F."/>
            <person name="Cao W."/>
        </authorList>
    </citation>
    <scope>NUCLEOTIDE SEQUENCE</scope>
    <source>
        <strain evidence="1">Dsil-2018</strain>
    </source>
</reference>
<name>A0ACB8E3X6_DERSI</name>
<evidence type="ECO:0000313" key="2">
    <source>
        <dbReference type="Proteomes" id="UP000821865"/>
    </source>
</evidence>
<comment type="caution">
    <text evidence="1">The sequence shown here is derived from an EMBL/GenBank/DDBJ whole genome shotgun (WGS) entry which is preliminary data.</text>
</comment>